<name>A0A4P6FBA5_9MICO</name>
<evidence type="ECO:0000256" key="1">
    <source>
        <dbReference type="SAM" id="MobiDB-lite"/>
    </source>
</evidence>
<reference evidence="3 4" key="1">
    <citation type="submission" date="2019-01" db="EMBL/GenBank/DDBJ databases">
        <title>Genome sequencing of strain FW100M-8.</title>
        <authorList>
            <person name="Heo J."/>
            <person name="Kim S.-J."/>
            <person name="Kim J.-S."/>
            <person name="Hong S.-B."/>
            <person name="Kwon S.-W."/>
        </authorList>
    </citation>
    <scope>NUCLEOTIDE SEQUENCE [LARGE SCALE GENOMIC DNA]</scope>
    <source>
        <strain evidence="3 4">FW100M-8</strain>
    </source>
</reference>
<dbReference type="GO" id="GO:0016787">
    <property type="term" value="F:hydrolase activity"/>
    <property type="evidence" value="ECO:0007669"/>
    <property type="project" value="UniProtKB-KW"/>
</dbReference>
<protein>
    <submittedName>
        <fullName evidence="3">Alpha/beta hydrolase</fullName>
    </submittedName>
</protein>
<evidence type="ECO:0000313" key="4">
    <source>
        <dbReference type="Proteomes" id="UP000291259"/>
    </source>
</evidence>
<proteinExistence type="predicted"/>
<dbReference type="AlphaFoldDB" id="A0A4P6FBA5"/>
<dbReference type="KEGG" id="agf:ET445_01830"/>
<dbReference type="OrthoDB" id="9801217at2"/>
<accession>A0A4P6FBA5</accession>
<sequence>MARERRPEASARRSLRWNRRRTGGGDVAEGDWRPDVLGSRFEQLTLPLGEDDEGEVVATLVRYLPGRLPGKRWWWRKPFTRGAAEGADVLYLHGWNDYFFNPEVAEYWAGQGARFFALDLRKYGRSLRPGQTHGYITDLTDYDADLAAALDAMGRPHDGTGTGIDAAAVGANPGASARPLILVGHSTGGLVLSLWSARHPGRAAALVLNSPWLEFQTGRVGRGALTPVMAWGARVNPMGPLPNPDLGFYARSIDKAQGGEWEYDHEWRLDKGAPTHPAWLTAILAGHAIVAAGIEVGCPVLTQLSARSLIQPRWDEAMRTSDIVLVVDEIAERALRLGAQVTVVRIDGALHDVALSREPARAAGYAAITRWLRGYGPR</sequence>
<dbReference type="PANTHER" id="PTHR11614">
    <property type="entry name" value="PHOSPHOLIPASE-RELATED"/>
    <property type="match status" value="1"/>
</dbReference>
<dbReference type="EMBL" id="CP035491">
    <property type="protein sequence ID" value="QAY72263.1"/>
    <property type="molecule type" value="Genomic_DNA"/>
</dbReference>
<evidence type="ECO:0000313" key="3">
    <source>
        <dbReference type="EMBL" id="QAY72263.1"/>
    </source>
</evidence>
<dbReference type="SUPFAM" id="SSF53474">
    <property type="entry name" value="alpha/beta-Hydrolases"/>
    <property type="match status" value="1"/>
</dbReference>
<dbReference type="InterPro" id="IPR029058">
    <property type="entry name" value="AB_hydrolase_fold"/>
</dbReference>
<dbReference type="InterPro" id="IPR022742">
    <property type="entry name" value="Hydrolase_4"/>
</dbReference>
<feature type="compositionally biased region" description="Basic and acidic residues" evidence="1">
    <location>
        <begin position="1"/>
        <end position="11"/>
    </location>
</feature>
<keyword evidence="4" id="KW-1185">Reference proteome</keyword>
<feature type="compositionally biased region" description="Basic residues" evidence="1">
    <location>
        <begin position="13"/>
        <end position="22"/>
    </location>
</feature>
<dbReference type="InterPro" id="IPR051044">
    <property type="entry name" value="MAG_DAG_Lipase"/>
</dbReference>
<gene>
    <name evidence="3" type="ORF">ET445_01830</name>
</gene>
<evidence type="ECO:0000259" key="2">
    <source>
        <dbReference type="Pfam" id="PF12146"/>
    </source>
</evidence>
<dbReference type="Pfam" id="PF12146">
    <property type="entry name" value="Hydrolase_4"/>
    <property type="match status" value="1"/>
</dbReference>
<feature type="region of interest" description="Disordered" evidence="1">
    <location>
        <begin position="1"/>
        <end position="30"/>
    </location>
</feature>
<dbReference type="Gene3D" id="3.40.50.1820">
    <property type="entry name" value="alpha/beta hydrolase"/>
    <property type="match status" value="1"/>
</dbReference>
<dbReference type="Proteomes" id="UP000291259">
    <property type="component" value="Chromosome"/>
</dbReference>
<organism evidence="3 4">
    <name type="scientific">Agromyces protaetiae</name>
    <dbReference type="NCBI Taxonomy" id="2509455"/>
    <lineage>
        <taxon>Bacteria</taxon>
        <taxon>Bacillati</taxon>
        <taxon>Actinomycetota</taxon>
        <taxon>Actinomycetes</taxon>
        <taxon>Micrococcales</taxon>
        <taxon>Microbacteriaceae</taxon>
        <taxon>Agromyces</taxon>
    </lineage>
</organism>
<keyword evidence="3" id="KW-0378">Hydrolase</keyword>
<feature type="domain" description="Serine aminopeptidase S33" evidence="2">
    <location>
        <begin position="88"/>
        <end position="233"/>
    </location>
</feature>